<gene>
    <name evidence="1" type="ORF">MJB10_21620</name>
</gene>
<dbReference type="EMBL" id="CP130319">
    <property type="protein sequence ID" value="WNR43675.1"/>
    <property type="molecule type" value="Genomic_DNA"/>
</dbReference>
<proteinExistence type="predicted"/>
<protein>
    <submittedName>
        <fullName evidence="1">Uncharacterized protein</fullName>
    </submittedName>
</protein>
<dbReference type="Proteomes" id="UP001304650">
    <property type="component" value="Chromosome"/>
</dbReference>
<reference evidence="1" key="1">
    <citation type="submission" date="2022-02" db="EMBL/GenBank/DDBJ databases">
        <title>Paenibacillus sp. MBLB1832 Whole Genome Shotgun Sequencing.</title>
        <authorList>
            <person name="Hwang C.Y."/>
            <person name="Cho E.-S."/>
            <person name="Seo M.-J."/>
        </authorList>
    </citation>
    <scope>NUCLEOTIDE SEQUENCE</scope>
    <source>
        <strain evidence="1">MBLB1832</strain>
    </source>
</reference>
<dbReference type="RefSeq" id="WP_314798284.1">
    <property type="nucleotide sequence ID" value="NZ_CP130319.1"/>
</dbReference>
<organism evidence="1 2">
    <name type="scientific">Paenibacillus roseopurpureus</name>
    <dbReference type="NCBI Taxonomy" id="2918901"/>
    <lineage>
        <taxon>Bacteria</taxon>
        <taxon>Bacillati</taxon>
        <taxon>Bacillota</taxon>
        <taxon>Bacilli</taxon>
        <taxon>Bacillales</taxon>
        <taxon>Paenibacillaceae</taxon>
        <taxon>Paenibacillus</taxon>
    </lineage>
</organism>
<name>A0AA96LS15_9BACL</name>
<dbReference type="KEGG" id="proo:MJB10_21620"/>
<evidence type="ECO:0000313" key="1">
    <source>
        <dbReference type="EMBL" id="WNR43675.1"/>
    </source>
</evidence>
<dbReference type="AlphaFoldDB" id="A0AA96LS15"/>
<keyword evidence="2" id="KW-1185">Reference proteome</keyword>
<accession>A0AA96LS15</accession>
<evidence type="ECO:0000313" key="2">
    <source>
        <dbReference type="Proteomes" id="UP001304650"/>
    </source>
</evidence>
<sequence length="141" mass="16192">MKLKPTKIFFKVLLATLITVVAVYCIADKYLILDKKQVTYGIYDFFPAQIDAEVEAIGTGKQFINDRMVETEITIQKIISSNNEIVLKPGDTIRVHEYFDIINNRNIYPIPFMPGKSIVGMGTNYKRLKQNEIGQIKLQFQ</sequence>